<evidence type="ECO:0000313" key="1">
    <source>
        <dbReference type="EMBL" id="POO03937.1"/>
    </source>
</evidence>
<dbReference type="Proteomes" id="UP000237000">
    <property type="component" value="Unassembled WGS sequence"/>
</dbReference>
<name>A0A2P5G1P2_TREOI</name>
<dbReference type="EMBL" id="JXTC01000001">
    <property type="protein sequence ID" value="POO03937.1"/>
    <property type="molecule type" value="Genomic_DNA"/>
</dbReference>
<dbReference type="AlphaFoldDB" id="A0A2P5G1P2"/>
<comment type="caution">
    <text evidence="1">The sequence shown here is derived from an EMBL/GenBank/DDBJ whole genome shotgun (WGS) entry which is preliminary data.</text>
</comment>
<dbReference type="InParanoid" id="A0A2P5G1P2"/>
<accession>A0A2P5G1P2</accession>
<protein>
    <submittedName>
        <fullName evidence="1">Uncharacterized protein</fullName>
    </submittedName>
</protein>
<organism evidence="1 2">
    <name type="scientific">Trema orientale</name>
    <name type="common">Charcoal tree</name>
    <name type="synonym">Celtis orientalis</name>
    <dbReference type="NCBI Taxonomy" id="63057"/>
    <lineage>
        <taxon>Eukaryota</taxon>
        <taxon>Viridiplantae</taxon>
        <taxon>Streptophyta</taxon>
        <taxon>Embryophyta</taxon>
        <taxon>Tracheophyta</taxon>
        <taxon>Spermatophyta</taxon>
        <taxon>Magnoliopsida</taxon>
        <taxon>eudicotyledons</taxon>
        <taxon>Gunneridae</taxon>
        <taxon>Pentapetalae</taxon>
        <taxon>rosids</taxon>
        <taxon>fabids</taxon>
        <taxon>Rosales</taxon>
        <taxon>Cannabaceae</taxon>
        <taxon>Trema</taxon>
    </lineage>
</organism>
<keyword evidence="2" id="KW-1185">Reference proteome</keyword>
<proteinExistence type="predicted"/>
<reference evidence="2" key="1">
    <citation type="submission" date="2016-06" db="EMBL/GenBank/DDBJ databases">
        <title>Parallel loss of symbiosis genes in relatives of nitrogen-fixing non-legume Parasponia.</title>
        <authorList>
            <person name="Van Velzen R."/>
            <person name="Holmer R."/>
            <person name="Bu F."/>
            <person name="Rutten L."/>
            <person name="Van Zeijl A."/>
            <person name="Liu W."/>
            <person name="Santuari L."/>
            <person name="Cao Q."/>
            <person name="Sharma T."/>
            <person name="Shen D."/>
            <person name="Roswanjaya Y."/>
            <person name="Wardhani T."/>
            <person name="Kalhor M.S."/>
            <person name="Jansen J."/>
            <person name="Van den Hoogen J."/>
            <person name="Gungor B."/>
            <person name="Hartog M."/>
            <person name="Hontelez J."/>
            <person name="Verver J."/>
            <person name="Yang W.-C."/>
            <person name="Schijlen E."/>
            <person name="Repin R."/>
            <person name="Schilthuizen M."/>
            <person name="Schranz E."/>
            <person name="Heidstra R."/>
            <person name="Miyata K."/>
            <person name="Fedorova E."/>
            <person name="Kohlen W."/>
            <person name="Bisseling T."/>
            <person name="Smit S."/>
            <person name="Geurts R."/>
        </authorList>
    </citation>
    <scope>NUCLEOTIDE SEQUENCE [LARGE SCALE GENOMIC DNA]</scope>
    <source>
        <strain evidence="2">cv. RG33-2</strain>
    </source>
</reference>
<sequence length="62" mass="6823">MDRVSHVACVRYYSIGFGVEGIPCRDFSVDPFESLGDSVRLFLGHRLGPVSICGGPCLKMKF</sequence>
<gene>
    <name evidence="1" type="ORF">TorRG33x02_002410</name>
</gene>
<evidence type="ECO:0000313" key="2">
    <source>
        <dbReference type="Proteomes" id="UP000237000"/>
    </source>
</evidence>